<evidence type="ECO:0000313" key="11">
    <source>
        <dbReference type="Proteomes" id="UP000236161"/>
    </source>
</evidence>
<keyword evidence="7" id="KW-0175">Coiled coil</keyword>
<dbReference type="Proteomes" id="UP000236161">
    <property type="component" value="Unassembled WGS sequence"/>
</dbReference>
<feature type="region of interest" description="Disordered" evidence="8">
    <location>
        <begin position="957"/>
        <end position="1034"/>
    </location>
</feature>
<dbReference type="GO" id="GO:0010183">
    <property type="term" value="P:pollen tube guidance"/>
    <property type="evidence" value="ECO:0007669"/>
    <property type="project" value="TreeGrafter"/>
</dbReference>
<organism evidence="10 11">
    <name type="scientific">Apostasia shenzhenica</name>
    <dbReference type="NCBI Taxonomy" id="1088818"/>
    <lineage>
        <taxon>Eukaryota</taxon>
        <taxon>Viridiplantae</taxon>
        <taxon>Streptophyta</taxon>
        <taxon>Embryophyta</taxon>
        <taxon>Tracheophyta</taxon>
        <taxon>Spermatophyta</taxon>
        <taxon>Magnoliopsida</taxon>
        <taxon>Liliopsida</taxon>
        <taxon>Asparagales</taxon>
        <taxon>Orchidaceae</taxon>
        <taxon>Apostasioideae</taxon>
        <taxon>Apostasia</taxon>
    </lineage>
</organism>
<feature type="coiled-coil region" evidence="7">
    <location>
        <begin position="443"/>
        <end position="477"/>
    </location>
</feature>
<keyword evidence="3 6" id="KW-0195">Cyclin</keyword>
<reference evidence="10 11" key="1">
    <citation type="journal article" date="2017" name="Nature">
        <title>The Apostasia genome and the evolution of orchids.</title>
        <authorList>
            <person name="Zhang G.Q."/>
            <person name="Liu K.W."/>
            <person name="Li Z."/>
            <person name="Lohaus R."/>
            <person name="Hsiao Y.Y."/>
            <person name="Niu S.C."/>
            <person name="Wang J.Y."/>
            <person name="Lin Y.C."/>
            <person name="Xu Q."/>
            <person name="Chen L.J."/>
            <person name="Yoshida K."/>
            <person name="Fujiwara S."/>
            <person name="Wang Z.W."/>
            <person name="Zhang Y.Q."/>
            <person name="Mitsuda N."/>
            <person name="Wang M."/>
            <person name="Liu G.H."/>
            <person name="Pecoraro L."/>
            <person name="Huang H.X."/>
            <person name="Xiao X.J."/>
            <person name="Lin M."/>
            <person name="Wu X.Y."/>
            <person name="Wu W.L."/>
            <person name="Chen Y.Y."/>
            <person name="Chang S.B."/>
            <person name="Sakamoto S."/>
            <person name="Ohme-Takagi M."/>
            <person name="Yagi M."/>
            <person name="Zeng S.J."/>
            <person name="Shen C.Y."/>
            <person name="Yeh C.M."/>
            <person name="Luo Y.B."/>
            <person name="Tsai W.C."/>
            <person name="Van de Peer Y."/>
            <person name="Liu Z.J."/>
        </authorList>
    </citation>
    <scope>NUCLEOTIDE SEQUENCE [LARGE SCALE GENOMIC DNA]</scope>
    <source>
        <strain evidence="11">cv. Shenzhen</strain>
        <tissue evidence="10">Stem</tissue>
    </source>
</reference>
<dbReference type="InterPro" id="IPR002372">
    <property type="entry name" value="PQQ_rpt_dom"/>
</dbReference>
<evidence type="ECO:0000256" key="5">
    <source>
        <dbReference type="ARBA" id="ARBA00073269"/>
    </source>
</evidence>
<sequence length="1059" mass="118686">MDLSARVLQCLIGLFGSALSNDEASYPRLAARLSKPLVTDDGKIYTCSERNLFAFDRNGTVQWIVPLSHSCNMEISPAVDERGKIYVLTEDRILKVSPSHIGTSEPTVEAFFGPNSTVEGSGEIIGFSISILYSSLYITMKDRGLFAVLLGGKLLWSAGPTLYRFGYPQGCKENLRDCYFSSVPIIDQCEGTLYISNTEGQLYALYLRNPHFRWIQDLSSIDKLMIISSGNNGLLYVIFPAKDSIVALDAYTGNVTWQQTSGPLSIDLSSPIVDSNGWISIGSLDGYLYSFSPTGEVKKLLEAAASDSVIQASPVLDCSGFAVYTSQTVMEGKSSHVISNYTYISAMKPISFVFTVLTPATGTVYWTGRYPGIGITLPCYTMRHRNSWTCSQAQPKFSSTYIGNERAVVLFLFFQLAILLILSCCVRFCCIFWRKKKLQAHGLRSLHQRKKALRRVISELEEKAAEEASSHEALEQLGEMVKTKEGIERKLSTSYSLGRDSFGSRRGSLLPLYDGNGRSHSFQSPRNESVTIFNTLSESSTSIESGSSGRGEKWQSCGESEMAAKGKEPVGAVSSGSEENGSDGSPELASSSRFAGNPTAVEELGEGWGSRVTECAFFFHVIEQHRLAVLSHPFFIMIYTAIDTFYLTDEQLKNTPSRKDGIDEATEMLLRIYGCDLIQESGILLRLYPLLSLLFVLCRPQAVMATGQVLFHRFYCKKSFARFSVKRVAASCVWLASKLEENPRKLKYVLMVFHRMECRRENLPIVHLDVFSKKYSELKNDIIKTERHLLKEMGFICHVEHPHKFISNYLATLEAPSVLRQEAWNLANDSLRTTLCVRFKSEVVACGVVYAAARRFQVPLPENPPWWLVFDADQTGIEEVCSTLEVLYSLPKAQYISVYKDDDSFTSISRMPDRLPQGSQGNPLDGTTNDTSNPNDAKIKAALDKLKESKISDEDKEMLAETVGREGTTKYKGDHKSDANIEKNRERERERLKARERDRDSRTRDADHDSRGRDFDRDRDQEKERGHHYKEKSSGASNAIFLSCAIRYGWLYTHAIFSL</sequence>
<dbReference type="InterPro" id="IPR018391">
    <property type="entry name" value="PQQ_b-propeller_rpt"/>
</dbReference>
<dbReference type="SUPFAM" id="SSF47954">
    <property type="entry name" value="Cyclin-like"/>
    <property type="match status" value="2"/>
</dbReference>
<evidence type="ECO:0000256" key="7">
    <source>
        <dbReference type="SAM" id="Coils"/>
    </source>
</evidence>
<dbReference type="InterPro" id="IPR036915">
    <property type="entry name" value="Cyclin-like_sf"/>
</dbReference>
<protein>
    <recommendedName>
        <fullName evidence="5">Cyclin-L1-1</fullName>
    </recommendedName>
</protein>
<dbReference type="Gene3D" id="1.10.472.10">
    <property type="entry name" value="Cyclin-like"/>
    <property type="match status" value="2"/>
</dbReference>
<evidence type="ECO:0000256" key="4">
    <source>
        <dbReference type="ARBA" id="ARBA00023306"/>
    </source>
</evidence>
<feature type="region of interest" description="Disordered" evidence="8">
    <location>
        <begin position="907"/>
        <end position="936"/>
    </location>
</feature>
<comment type="similarity">
    <text evidence="1">Belongs to the cyclin family. Cyclin L subfamily.</text>
</comment>
<dbReference type="InterPro" id="IPR006671">
    <property type="entry name" value="Cyclin_N"/>
</dbReference>
<evidence type="ECO:0000256" key="1">
    <source>
        <dbReference type="ARBA" id="ARBA00010589"/>
    </source>
</evidence>
<dbReference type="OrthoDB" id="10264655at2759"/>
<dbReference type="Gene3D" id="2.130.10.10">
    <property type="entry name" value="YVTN repeat-like/Quinoprotein amine dehydrogenase"/>
    <property type="match status" value="1"/>
</dbReference>
<dbReference type="FunFam" id="1.10.472.10:FF:000031">
    <property type="entry name" value="cyclin-L1-1-like isoform X1"/>
    <property type="match status" value="1"/>
</dbReference>
<dbReference type="SMART" id="SM00564">
    <property type="entry name" value="PQQ"/>
    <property type="match status" value="4"/>
</dbReference>
<dbReference type="SMART" id="SM00385">
    <property type="entry name" value="CYCLIN"/>
    <property type="match status" value="2"/>
</dbReference>
<gene>
    <name evidence="10" type="primary">CYCL1-1</name>
    <name evidence="10" type="ORF">AXF42_Ash007336</name>
</gene>
<feature type="domain" description="Cyclin-like" evidence="9">
    <location>
        <begin position="688"/>
        <end position="791"/>
    </location>
</feature>
<dbReference type="Pfam" id="PF13360">
    <property type="entry name" value="PQQ_2"/>
    <property type="match status" value="1"/>
</dbReference>
<dbReference type="InterPro" id="IPR015943">
    <property type="entry name" value="WD40/YVTN_repeat-like_dom_sf"/>
</dbReference>
<keyword evidence="2" id="KW-0132">Cell division</keyword>
<dbReference type="GO" id="GO:0005886">
    <property type="term" value="C:plasma membrane"/>
    <property type="evidence" value="ECO:0007669"/>
    <property type="project" value="TreeGrafter"/>
</dbReference>
<feature type="compositionally biased region" description="Low complexity" evidence="8">
    <location>
        <begin position="574"/>
        <end position="587"/>
    </location>
</feature>
<dbReference type="PANTHER" id="PTHR37253">
    <property type="entry name" value="PROTEIN GAMETE EXPRESSED 3"/>
    <property type="match status" value="1"/>
</dbReference>
<dbReference type="STRING" id="1088818.A0A2I0B9X0"/>
<dbReference type="SUPFAM" id="SSF50998">
    <property type="entry name" value="Quinoprotein alcohol dehydrogenase-like"/>
    <property type="match status" value="1"/>
</dbReference>
<feature type="domain" description="Cyclin-like" evidence="9">
    <location>
        <begin position="804"/>
        <end position="889"/>
    </location>
</feature>
<dbReference type="PANTHER" id="PTHR37253:SF1">
    <property type="entry name" value="PROTEIN GAMETE EXPRESSED 3"/>
    <property type="match status" value="1"/>
</dbReference>
<dbReference type="EMBL" id="KZ451903">
    <property type="protein sequence ID" value="PKA64590.1"/>
    <property type="molecule type" value="Genomic_DNA"/>
</dbReference>
<dbReference type="InterPro" id="IPR013763">
    <property type="entry name" value="Cyclin-like_dom"/>
</dbReference>
<evidence type="ECO:0000256" key="3">
    <source>
        <dbReference type="ARBA" id="ARBA00023127"/>
    </source>
</evidence>
<evidence type="ECO:0000313" key="10">
    <source>
        <dbReference type="EMBL" id="PKA64590.1"/>
    </source>
</evidence>
<dbReference type="AlphaFoldDB" id="A0A2I0B9X0"/>
<proteinExistence type="inferred from homology"/>
<feature type="compositionally biased region" description="Basic and acidic residues" evidence="8">
    <location>
        <begin position="957"/>
        <end position="1025"/>
    </location>
</feature>
<dbReference type="GO" id="GO:0009793">
    <property type="term" value="P:embryo development ending in seed dormancy"/>
    <property type="evidence" value="ECO:0007669"/>
    <property type="project" value="TreeGrafter"/>
</dbReference>
<dbReference type="CDD" id="cd20594">
    <property type="entry name" value="CYCLIN_AcCycL_rpt2"/>
    <property type="match status" value="1"/>
</dbReference>
<evidence type="ECO:0000256" key="8">
    <source>
        <dbReference type="SAM" id="MobiDB-lite"/>
    </source>
</evidence>
<evidence type="ECO:0000256" key="6">
    <source>
        <dbReference type="RuleBase" id="RU000383"/>
    </source>
</evidence>
<feature type="region of interest" description="Disordered" evidence="8">
    <location>
        <begin position="538"/>
        <end position="594"/>
    </location>
</feature>
<dbReference type="Pfam" id="PF21797">
    <property type="entry name" value="CycT2-like_C"/>
    <property type="match status" value="1"/>
</dbReference>
<name>A0A2I0B9X0_9ASPA</name>
<keyword evidence="4" id="KW-0131">Cell cycle</keyword>
<dbReference type="Pfam" id="PF00134">
    <property type="entry name" value="Cyclin_N"/>
    <property type="match status" value="1"/>
</dbReference>
<dbReference type="FunFam" id="1.10.472.10:FF:000068">
    <property type="entry name" value="Cyclin-L1-1 isoform A"/>
    <property type="match status" value="1"/>
</dbReference>
<keyword evidence="11" id="KW-1185">Reference proteome</keyword>
<feature type="compositionally biased region" description="Polar residues" evidence="8">
    <location>
        <begin position="917"/>
        <end position="935"/>
    </location>
</feature>
<dbReference type="SUPFAM" id="SSF63829">
    <property type="entry name" value="Calcium-dependent phosphotriesterase"/>
    <property type="match status" value="1"/>
</dbReference>
<dbReference type="InterPro" id="IPR011047">
    <property type="entry name" value="Quinoprotein_ADH-like_sf"/>
</dbReference>
<dbReference type="InterPro" id="IPR045301">
    <property type="entry name" value="GEX3-like"/>
</dbReference>
<accession>A0A2I0B9X0</accession>
<feature type="compositionally biased region" description="Low complexity" evidence="8">
    <location>
        <begin position="538"/>
        <end position="547"/>
    </location>
</feature>
<evidence type="ECO:0000256" key="2">
    <source>
        <dbReference type="ARBA" id="ARBA00022618"/>
    </source>
</evidence>
<evidence type="ECO:0000259" key="9">
    <source>
        <dbReference type="SMART" id="SM00385"/>
    </source>
</evidence>
<dbReference type="GO" id="GO:0051301">
    <property type="term" value="P:cell division"/>
    <property type="evidence" value="ECO:0007669"/>
    <property type="project" value="UniProtKB-KW"/>
</dbReference>